<evidence type="ECO:0000256" key="1">
    <source>
        <dbReference type="SAM" id="MobiDB-lite"/>
    </source>
</evidence>
<proteinExistence type="predicted"/>
<dbReference type="InterPro" id="IPR012368">
    <property type="entry name" value="OxRdtase_Mopterin-bd_su_IorB"/>
</dbReference>
<evidence type="ECO:0000313" key="3">
    <source>
        <dbReference type="EMBL" id="RXN87922.1"/>
    </source>
</evidence>
<evidence type="ECO:0000313" key="4">
    <source>
        <dbReference type="Proteomes" id="UP000290849"/>
    </source>
</evidence>
<accession>A0A4Q1HI69</accession>
<dbReference type="AlphaFoldDB" id="A0A4Q1HI69"/>
<dbReference type="Gene3D" id="3.90.1170.50">
    <property type="entry name" value="Aldehyde oxidase/xanthine dehydrogenase, a/b hammerhead"/>
    <property type="match status" value="1"/>
</dbReference>
<dbReference type="SMART" id="SM01008">
    <property type="entry name" value="Ald_Xan_dh_C"/>
    <property type="match status" value="1"/>
</dbReference>
<sequence length="761" mass="80984">MTAPAPSALPPSLRANPRLSTWLDFSVPGRARVRSGKVEIGQGIHTALAQIAAEELGVSFARIVMVAPRTALSPDEAVTSGSLSIQHSGAALRHVCAQARALYLDHVAAAHGLPADAVRVDDGVFLHGAERLGSYWEVDAGLLDQPAVPDISPRPRADYREVGRSRPRDDIAEKVYGRYRYIHDIELPGLLHGRMLRPPSPAARLLALDATDVAAWPGVVAVARDGTLAGVIATREDLAERALARLAAGATWEERATLPDAGALPAWLKTLPRDTLRWQGGTAQAPRRETPADGRRTFRAAYSRPFLKHAAIGPSCALARDDGARLEVWTHSQAIYNLRRDLALALRRPEDAIVIEHVQGAGCYGHNGADDVAYDATWLAGYCPGRPVRVQWSRADELNWSPLGPAMAIELEADVDEDGRVLAWRHEAWSPGHGLRPGRAPSPTLLGTWHLAAPFPRLDAVDAPRAVGGGMDRNAEPGYAFPRVDVTCHRVRDVPIRASALRALGAHANVFAIESFMDELAHAANISALAYRLAHITDPRMAAVLRAAWAASERDGGYPGSDSAGEGGVADGGIGSGNAGSDSARSDRAASDRACSDRAGSDNADSAHGRGCGVARYKGTGAYCAVVAHVDVDDQVRLRALHIAVDVGLAINPDGVRQQIEGGALQAASWTLQEATRFDAIRLLDGDWESYPIMRFSQVPRVSVDILPRPDDAPLGAGEAALGPTAAAIANAVADALGVRVRHMPLTPERVIQAMAHEETG</sequence>
<comment type="caution">
    <text evidence="3">The sequence shown here is derived from an EMBL/GenBank/DDBJ whole genome shotgun (WGS) entry which is preliminary data.</text>
</comment>
<dbReference type="InterPro" id="IPR052516">
    <property type="entry name" value="N-heterocyclic_Hydroxylase"/>
</dbReference>
<dbReference type="GO" id="GO:0016491">
    <property type="term" value="F:oxidoreductase activity"/>
    <property type="evidence" value="ECO:0007669"/>
    <property type="project" value="InterPro"/>
</dbReference>
<dbReference type="Proteomes" id="UP000290849">
    <property type="component" value="Unassembled WGS sequence"/>
</dbReference>
<dbReference type="InterPro" id="IPR046867">
    <property type="entry name" value="AldOxase/xan_DH_MoCoBD2"/>
</dbReference>
<protein>
    <submittedName>
        <fullName evidence="3">Oxidoreductase</fullName>
    </submittedName>
</protein>
<dbReference type="PANTHER" id="PTHR47495:SF1">
    <property type="entry name" value="BLL3820 PROTEIN"/>
    <property type="match status" value="1"/>
</dbReference>
<dbReference type="InterPro" id="IPR008274">
    <property type="entry name" value="AldOxase/xan_DH_MoCoBD1"/>
</dbReference>
<dbReference type="InterPro" id="IPR037165">
    <property type="entry name" value="AldOxase/xan_DH_Mopterin-bd_sf"/>
</dbReference>
<dbReference type="InterPro" id="IPR000674">
    <property type="entry name" value="Ald_Oxase/Xan_DH_a/b"/>
</dbReference>
<reference evidence="3 4" key="1">
    <citation type="journal article" date="2017" name="Int. J. Syst. Evol. Microbiol.">
        <title>Achromobacter aloeverae sp. nov., isolated from the root of Aloe vera (L.) Burm.f.</title>
        <authorList>
            <person name="Kuncharoen N."/>
            <person name="Muramatsu Y."/>
            <person name="Shibata C."/>
            <person name="Kamakura Y."/>
            <person name="Nakagawa Y."/>
            <person name="Tanasupawat S."/>
        </authorList>
    </citation>
    <scope>NUCLEOTIDE SEQUENCE [LARGE SCALE GENOMIC DNA]</scope>
    <source>
        <strain evidence="3 4">AVA-1</strain>
    </source>
</reference>
<gene>
    <name evidence="3" type="ORF">C7R54_15165</name>
</gene>
<dbReference type="Pfam" id="PF20256">
    <property type="entry name" value="MoCoBD_2"/>
    <property type="match status" value="2"/>
</dbReference>
<dbReference type="SUPFAM" id="SSF56003">
    <property type="entry name" value="Molybdenum cofactor-binding domain"/>
    <property type="match status" value="2"/>
</dbReference>
<dbReference type="PIRSF" id="PIRSF036389">
    <property type="entry name" value="IOR_B"/>
    <property type="match status" value="1"/>
</dbReference>
<name>A0A4Q1HI69_9BURK</name>
<dbReference type="Gene3D" id="3.30.365.10">
    <property type="entry name" value="Aldehyde oxidase/xanthine dehydrogenase, molybdopterin binding domain"/>
    <property type="match status" value="4"/>
</dbReference>
<feature type="compositionally biased region" description="Gly residues" evidence="1">
    <location>
        <begin position="565"/>
        <end position="578"/>
    </location>
</feature>
<feature type="region of interest" description="Disordered" evidence="1">
    <location>
        <begin position="556"/>
        <end position="607"/>
    </location>
</feature>
<dbReference type="RefSeq" id="WP_129151290.1">
    <property type="nucleotide sequence ID" value="NZ_JBHSDO010000011.1"/>
</dbReference>
<feature type="compositionally biased region" description="Basic and acidic residues" evidence="1">
    <location>
        <begin position="584"/>
        <end position="607"/>
    </location>
</feature>
<dbReference type="OrthoDB" id="6073217at2"/>
<keyword evidence="4" id="KW-1185">Reference proteome</keyword>
<evidence type="ECO:0000259" key="2">
    <source>
        <dbReference type="SMART" id="SM01008"/>
    </source>
</evidence>
<organism evidence="3 4">
    <name type="scientific">Achromobacter aloeverae</name>
    <dbReference type="NCBI Taxonomy" id="1750518"/>
    <lineage>
        <taxon>Bacteria</taxon>
        <taxon>Pseudomonadati</taxon>
        <taxon>Pseudomonadota</taxon>
        <taxon>Betaproteobacteria</taxon>
        <taxon>Burkholderiales</taxon>
        <taxon>Alcaligenaceae</taxon>
        <taxon>Achromobacter</taxon>
    </lineage>
</organism>
<dbReference type="Pfam" id="PF02738">
    <property type="entry name" value="MoCoBD_1"/>
    <property type="match status" value="1"/>
</dbReference>
<feature type="domain" description="Aldehyde oxidase/xanthine dehydrogenase a/b hammerhead" evidence="2">
    <location>
        <begin position="176"/>
        <end position="256"/>
    </location>
</feature>
<dbReference type="PANTHER" id="PTHR47495">
    <property type="entry name" value="ALDEHYDE DEHYDROGENASE"/>
    <property type="match status" value="1"/>
</dbReference>
<dbReference type="EMBL" id="PYAL01000004">
    <property type="protein sequence ID" value="RXN87922.1"/>
    <property type="molecule type" value="Genomic_DNA"/>
</dbReference>